<accession>A0A512NSG6</accession>
<keyword evidence="2 6" id="KW-0808">Transferase</keyword>
<dbReference type="AlphaFoldDB" id="A0A512NSG6"/>
<dbReference type="Proteomes" id="UP000321058">
    <property type="component" value="Unassembled WGS sequence"/>
</dbReference>
<dbReference type="CDD" id="cd02440">
    <property type="entry name" value="AdoMet_MTases"/>
    <property type="match status" value="1"/>
</dbReference>
<evidence type="ECO:0000313" key="6">
    <source>
        <dbReference type="EMBL" id="GEP61890.1"/>
    </source>
</evidence>
<evidence type="ECO:0000259" key="5">
    <source>
        <dbReference type="Pfam" id="PF08100"/>
    </source>
</evidence>
<comment type="caution">
    <text evidence="6">The sequence shown here is derived from an EMBL/GenBank/DDBJ whole genome shotgun (WGS) entry which is preliminary data.</text>
</comment>
<name>A0A512NSG6_9HYPH</name>
<keyword evidence="1 6" id="KW-0489">Methyltransferase</keyword>
<dbReference type="RefSeq" id="WP_170303857.1">
    <property type="nucleotide sequence ID" value="NZ_BKAJ01000268.1"/>
</dbReference>
<dbReference type="PANTHER" id="PTHR43712">
    <property type="entry name" value="PUTATIVE (AFU_ORTHOLOGUE AFUA_4G14580)-RELATED"/>
    <property type="match status" value="1"/>
</dbReference>
<dbReference type="GO" id="GO:0046983">
    <property type="term" value="F:protein dimerization activity"/>
    <property type="evidence" value="ECO:0007669"/>
    <property type="project" value="InterPro"/>
</dbReference>
<keyword evidence="7" id="KW-1185">Reference proteome</keyword>
<evidence type="ECO:0000259" key="4">
    <source>
        <dbReference type="Pfam" id="PF00891"/>
    </source>
</evidence>
<dbReference type="InterPro" id="IPR001077">
    <property type="entry name" value="COMT_C"/>
</dbReference>
<feature type="domain" description="O-methyltransferase C-terminal" evidence="4">
    <location>
        <begin position="150"/>
        <end position="278"/>
    </location>
</feature>
<dbReference type="GO" id="GO:0008171">
    <property type="term" value="F:O-methyltransferase activity"/>
    <property type="evidence" value="ECO:0007669"/>
    <property type="project" value="InterPro"/>
</dbReference>
<dbReference type="EMBL" id="BKAJ01000268">
    <property type="protein sequence ID" value="GEP61890.1"/>
    <property type="molecule type" value="Genomic_DNA"/>
</dbReference>
<evidence type="ECO:0000256" key="2">
    <source>
        <dbReference type="ARBA" id="ARBA00022679"/>
    </source>
</evidence>
<evidence type="ECO:0000256" key="3">
    <source>
        <dbReference type="ARBA" id="ARBA00022691"/>
    </source>
</evidence>
<evidence type="ECO:0000256" key="1">
    <source>
        <dbReference type="ARBA" id="ARBA00022603"/>
    </source>
</evidence>
<dbReference type="InterPro" id="IPR029063">
    <property type="entry name" value="SAM-dependent_MTases_sf"/>
</dbReference>
<dbReference type="InterPro" id="IPR036388">
    <property type="entry name" value="WH-like_DNA-bd_sf"/>
</dbReference>
<reference evidence="6 7" key="1">
    <citation type="submission" date="2019-07" db="EMBL/GenBank/DDBJ databases">
        <title>Whole genome shotgun sequence of Reyranella soli NBRC 108950.</title>
        <authorList>
            <person name="Hosoyama A."/>
            <person name="Uohara A."/>
            <person name="Ohji S."/>
            <person name="Ichikawa N."/>
        </authorList>
    </citation>
    <scope>NUCLEOTIDE SEQUENCE [LARGE SCALE GENOMIC DNA]</scope>
    <source>
        <strain evidence="6 7">NBRC 108950</strain>
    </source>
</reference>
<feature type="domain" description="O-methyltransferase dimerisation" evidence="5">
    <location>
        <begin position="14"/>
        <end position="75"/>
    </location>
</feature>
<organism evidence="6 7">
    <name type="scientific">Reyranella soli</name>
    <dbReference type="NCBI Taxonomy" id="1230389"/>
    <lineage>
        <taxon>Bacteria</taxon>
        <taxon>Pseudomonadati</taxon>
        <taxon>Pseudomonadota</taxon>
        <taxon>Alphaproteobacteria</taxon>
        <taxon>Hyphomicrobiales</taxon>
        <taxon>Reyranellaceae</taxon>
        <taxon>Reyranella</taxon>
    </lineage>
</organism>
<dbReference type="PROSITE" id="PS51683">
    <property type="entry name" value="SAM_OMT_II"/>
    <property type="match status" value="1"/>
</dbReference>
<proteinExistence type="predicted"/>
<dbReference type="Gene3D" id="1.10.10.10">
    <property type="entry name" value="Winged helix-like DNA-binding domain superfamily/Winged helix DNA-binding domain"/>
    <property type="match status" value="1"/>
</dbReference>
<keyword evidence="3" id="KW-0949">S-adenosyl-L-methionine</keyword>
<dbReference type="SUPFAM" id="SSF46785">
    <property type="entry name" value="Winged helix' DNA-binding domain"/>
    <property type="match status" value="1"/>
</dbReference>
<dbReference type="SUPFAM" id="SSF53335">
    <property type="entry name" value="S-adenosyl-L-methionine-dependent methyltransferases"/>
    <property type="match status" value="1"/>
</dbReference>
<dbReference type="PANTHER" id="PTHR43712:SF2">
    <property type="entry name" value="O-METHYLTRANSFERASE CICE"/>
    <property type="match status" value="1"/>
</dbReference>
<sequence length="333" mass="36036">MAEPTPTTVRLQNIAQSYGQSAALMAAVEIGVFTAISNGAGTYEEVAKAVDIHPTNAERLMVMLCAAGLLEQADGRHRNAADVERFLVEGKPGYMGSWISFTKPQWTQWGRLAEHLRIKDLKVMGSIETFTVADARRYHAATYSIGLGAGRRFVRQVDLSGRKRIMDIGGGSGAYCIAAAKEHPTIRGVVLDLPVVCEVARDFIAEHGFADRVEARPCNFTRDPFPADCDVAIMASNLPMYGRDMIASVIRKAHDALLPGGQMHLIGEMTNDQRTGPWGPAYWGLGQAVSDSLGLAHSEADVLGYFRTAGYLDVGLHDFIPGSLSRVTGTKAK</sequence>
<dbReference type="GO" id="GO:0032259">
    <property type="term" value="P:methylation"/>
    <property type="evidence" value="ECO:0007669"/>
    <property type="project" value="UniProtKB-KW"/>
</dbReference>
<dbReference type="InterPro" id="IPR012967">
    <property type="entry name" value="COMT_dimerisation"/>
</dbReference>
<dbReference type="InterPro" id="IPR036390">
    <property type="entry name" value="WH_DNA-bd_sf"/>
</dbReference>
<evidence type="ECO:0000313" key="7">
    <source>
        <dbReference type="Proteomes" id="UP000321058"/>
    </source>
</evidence>
<dbReference type="Gene3D" id="3.40.50.150">
    <property type="entry name" value="Vaccinia Virus protein VP39"/>
    <property type="match status" value="1"/>
</dbReference>
<protein>
    <submittedName>
        <fullName evidence="6">O-methyltransferase</fullName>
    </submittedName>
</protein>
<dbReference type="InterPro" id="IPR016461">
    <property type="entry name" value="COMT-like"/>
</dbReference>
<gene>
    <name evidence="6" type="ORF">RSO01_90560</name>
</gene>
<dbReference type="Pfam" id="PF00891">
    <property type="entry name" value="Methyltransf_2"/>
    <property type="match status" value="1"/>
</dbReference>
<dbReference type="Pfam" id="PF08100">
    <property type="entry name" value="Dimerisation"/>
    <property type="match status" value="1"/>
</dbReference>